<keyword evidence="1" id="KW-0732">Signal</keyword>
<evidence type="ECO:0000313" key="2">
    <source>
        <dbReference type="EMBL" id="RVU40698.1"/>
    </source>
</evidence>
<dbReference type="EMBL" id="SADD01000023">
    <property type="protein sequence ID" value="RVU40698.1"/>
    <property type="molecule type" value="Genomic_DNA"/>
</dbReference>
<feature type="chain" id="PRO_5046248929" description="Peptidase M43 pregnancy-associated plasma-A domain-containing protein" evidence="1">
    <location>
        <begin position="21"/>
        <end position="644"/>
    </location>
</feature>
<evidence type="ECO:0000256" key="1">
    <source>
        <dbReference type="SAM" id="SignalP"/>
    </source>
</evidence>
<feature type="signal peptide" evidence="1">
    <location>
        <begin position="1"/>
        <end position="20"/>
    </location>
</feature>
<protein>
    <recommendedName>
        <fullName evidence="4">Peptidase M43 pregnancy-associated plasma-A domain-containing protein</fullName>
    </recommendedName>
</protein>
<gene>
    <name evidence="2" type="ORF">EA187_19850</name>
</gene>
<reference evidence="2 3" key="1">
    <citation type="submission" date="2019-01" db="EMBL/GenBank/DDBJ databases">
        <title>Lujinxingia litoralis gen. nov., sp. nov. and Lujinxingia sediminis gen. nov., sp. nov., new members in the order Bradymonadales, isolated from coastal sediment.</title>
        <authorList>
            <person name="Li C.-M."/>
        </authorList>
    </citation>
    <scope>NUCLEOTIDE SEQUENCE [LARGE SCALE GENOMIC DNA]</scope>
    <source>
        <strain evidence="2 3">SEH01</strain>
    </source>
</reference>
<organism evidence="2 3">
    <name type="scientific">Lujinxingia sediminis</name>
    <dbReference type="NCBI Taxonomy" id="2480984"/>
    <lineage>
        <taxon>Bacteria</taxon>
        <taxon>Deltaproteobacteria</taxon>
        <taxon>Bradymonadales</taxon>
        <taxon>Lujinxingiaceae</taxon>
        <taxon>Lujinxingia</taxon>
    </lineage>
</organism>
<accession>A0ABY0CMQ3</accession>
<evidence type="ECO:0000313" key="3">
    <source>
        <dbReference type="Proteomes" id="UP000282926"/>
    </source>
</evidence>
<keyword evidence="3" id="KW-1185">Reference proteome</keyword>
<dbReference type="SUPFAM" id="SSF55486">
    <property type="entry name" value="Metalloproteases ('zincins'), catalytic domain"/>
    <property type="match status" value="1"/>
</dbReference>
<evidence type="ECO:0008006" key="4">
    <source>
        <dbReference type="Google" id="ProtNLM"/>
    </source>
</evidence>
<comment type="caution">
    <text evidence="2">The sequence shown here is derived from an EMBL/GenBank/DDBJ whole genome shotgun (WGS) entry which is preliminary data.</text>
</comment>
<dbReference type="Proteomes" id="UP000282926">
    <property type="component" value="Unassembled WGS sequence"/>
</dbReference>
<dbReference type="RefSeq" id="WP_127781435.1">
    <property type="nucleotide sequence ID" value="NZ_SADD01000023.1"/>
</dbReference>
<sequence length="644" mass="69952">MASSSVWALGAAATMFLVFAGCSGEDAPAEQARPVVGVTPELEQRLVVPTSQLKLELIGSERIVADQARVTLRGEIEGGERFEVSLSAEPQRRGDVGALYVIIDAQQWLWPRAPEVPEWFALMSVEVSLRDEVGEVARGEFAGARMRFVRSLGPQLSVDGEAPTFVNGSLRLEGHGVLRPEEGQTWAVIEQGFVEATPGGRRDLVGERLPVRWSGSRERAELRLEPAIFGVHPGAYEVRVRLENELRGEAGTTRGQSELEFGGALQPTLLASLEPVAASRGQIVTMRGRGLLGAGQGYGMILRYEGIFEPAAPGAPQMSFEGSRALERAVDEVRSDELLRQEVWYSVEGRTLEGLGATPGVFEGSITPIVFDSAGESVGVGWQGRFEVLPTRQVVWLKYLPAFSRALDTFGLGNVEREIRDRILEVARRDFAGVNIVFVEDEPEDFSDYAVVEMGGPDPSGNRAFGYDNTFNDQAKDTGNLYLNDYLGGINRQSGESFNVLFGGVFVESFTYFSPTLTPGNRDASEHFDRVFGPFMPGLGGEAVRGSEVGHGPRSVQIEEAVRVAGNVIGNTMVHEIGHSLGLTHLPGDWEAPGTIFHNAEPGGFIMDAGSERSFEQRAELDGEGPAVFNPQNSAYLREILPLN</sequence>
<proteinExistence type="predicted"/>
<name>A0ABY0CMQ3_9DELT</name>